<accession>A0AAW0G7S3</accession>
<organism evidence="8 9">
    <name type="scientific">Cerrena zonata</name>
    <dbReference type="NCBI Taxonomy" id="2478898"/>
    <lineage>
        <taxon>Eukaryota</taxon>
        <taxon>Fungi</taxon>
        <taxon>Dikarya</taxon>
        <taxon>Basidiomycota</taxon>
        <taxon>Agaricomycotina</taxon>
        <taxon>Agaricomycetes</taxon>
        <taxon>Polyporales</taxon>
        <taxon>Cerrenaceae</taxon>
        <taxon>Cerrena</taxon>
    </lineage>
</organism>
<comment type="subcellular location">
    <subcellularLocation>
        <location evidence="1">Nucleus</location>
    </subcellularLocation>
</comment>
<dbReference type="PANTHER" id="PTHR11945">
    <property type="entry name" value="MADS BOX PROTEIN"/>
    <property type="match status" value="1"/>
</dbReference>
<evidence type="ECO:0000256" key="2">
    <source>
        <dbReference type="ARBA" id="ARBA00023015"/>
    </source>
</evidence>
<evidence type="ECO:0000256" key="1">
    <source>
        <dbReference type="ARBA" id="ARBA00004123"/>
    </source>
</evidence>
<feature type="region of interest" description="Disordered" evidence="6">
    <location>
        <begin position="246"/>
        <end position="330"/>
    </location>
</feature>
<dbReference type="Proteomes" id="UP001385951">
    <property type="component" value="Unassembled WGS sequence"/>
</dbReference>
<feature type="compositionally biased region" description="Polar residues" evidence="6">
    <location>
        <begin position="256"/>
        <end position="274"/>
    </location>
</feature>
<evidence type="ECO:0000256" key="3">
    <source>
        <dbReference type="ARBA" id="ARBA00023125"/>
    </source>
</evidence>
<protein>
    <recommendedName>
        <fullName evidence="7">MADS-box domain-containing protein</fullName>
    </recommendedName>
</protein>
<feature type="compositionally biased region" description="Low complexity" evidence="6">
    <location>
        <begin position="436"/>
        <end position="447"/>
    </location>
</feature>
<proteinExistence type="predicted"/>
<dbReference type="Gene3D" id="3.40.1810.10">
    <property type="entry name" value="Transcription factor, MADS-box"/>
    <property type="match status" value="1"/>
</dbReference>
<feature type="compositionally biased region" description="Polar residues" evidence="6">
    <location>
        <begin position="400"/>
        <end position="419"/>
    </location>
</feature>
<dbReference type="EMBL" id="JASBNA010000017">
    <property type="protein sequence ID" value="KAK7686334.1"/>
    <property type="molecule type" value="Genomic_DNA"/>
</dbReference>
<feature type="compositionally biased region" description="Acidic residues" evidence="6">
    <location>
        <begin position="96"/>
        <end position="107"/>
    </location>
</feature>
<feature type="region of interest" description="Disordered" evidence="6">
    <location>
        <begin position="78"/>
        <end position="164"/>
    </location>
</feature>
<reference evidence="8 9" key="1">
    <citation type="submission" date="2022-09" db="EMBL/GenBank/DDBJ databases">
        <authorList>
            <person name="Palmer J.M."/>
        </authorList>
    </citation>
    <scope>NUCLEOTIDE SEQUENCE [LARGE SCALE GENOMIC DNA]</scope>
    <source>
        <strain evidence="8 9">DSM 7382</strain>
    </source>
</reference>
<keyword evidence="3" id="KW-0238">DNA-binding</keyword>
<feature type="domain" description="MADS-box" evidence="7">
    <location>
        <begin position="1"/>
        <end position="51"/>
    </location>
</feature>
<keyword evidence="2" id="KW-0805">Transcription regulation</keyword>
<keyword evidence="5" id="KW-0539">Nucleus</keyword>
<feature type="compositionally biased region" description="Low complexity" evidence="6">
    <location>
        <begin position="302"/>
        <end position="323"/>
    </location>
</feature>
<evidence type="ECO:0000313" key="9">
    <source>
        <dbReference type="Proteomes" id="UP001385951"/>
    </source>
</evidence>
<evidence type="ECO:0000256" key="5">
    <source>
        <dbReference type="ARBA" id="ARBA00023242"/>
    </source>
</evidence>
<evidence type="ECO:0000256" key="4">
    <source>
        <dbReference type="ARBA" id="ARBA00023163"/>
    </source>
</evidence>
<dbReference type="PANTHER" id="PTHR11945:SF534">
    <property type="entry name" value="MYOCYTE-SPECIFIC ENHANCER FACTOR 2"/>
    <property type="match status" value="1"/>
</dbReference>
<feature type="compositionally biased region" description="Polar residues" evidence="6">
    <location>
        <begin position="452"/>
        <end position="463"/>
    </location>
</feature>
<name>A0AAW0G7S3_9APHY</name>
<gene>
    <name evidence="8" type="ORF">QCA50_010558</name>
</gene>
<sequence>MGRRKIEIQPITHERNRSVTFLKRKNGLFKKAYELGVLCSVDVAVIIFEERPGHHLKLYQYCSGDVNNMVQRHLRFDGERDTKGPHDFSGAKAEDAGDDDEDGDEDDGRPKMNGKSAKPKIESSGNGIHRPSLHTDLTGGMDIDYRSSNARGSPNSLHSPSLPISGERLNMGASNMRSIPISNNKRPRLAPLAGDISPNSHLHAAQSAPAAINGPSSAGGSGPTYPYRLEVDLSFPSSGHISSIASSIPPHGATHPSLSSMYPHSNGLMSSQGSPPFMNSFDFSRPQQGAPTLRSVTFPSHGGSQYSGQSQQQQSGVYQSQGQRPSTQPHVQTNNLFADLLETAANEHHSAHQSSQNSFPSFDWPVHNQQSQSQRETTSVTQPPSQNPTVSEANWLDFLSASSQSGPTNNSSQPHSQHSPALPLPHQNHGPGRPASNSVSSTRSNGSYAMTPASSMDSLSPSTLGRKRSRDDDAGAMSVSDLGTEDEEMRANGNGKLEHGSEGSPAGSTGRG</sequence>
<dbReference type="InterPro" id="IPR002100">
    <property type="entry name" value="TF_MADSbox"/>
</dbReference>
<evidence type="ECO:0000259" key="7">
    <source>
        <dbReference type="PROSITE" id="PS50066"/>
    </source>
</evidence>
<dbReference type="PROSITE" id="PS50066">
    <property type="entry name" value="MADS_BOX_2"/>
    <property type="match status" value="1"/>
</dbReference>
<dbReference type="GO" id="GO:0000981">
    <property type="term" value="F:DNA-binding transcription factor activity, RNA polymerase II-specific"/>
    <property type="evidence" value="ECO:0007669"/>
    <property type="project" value="TreeGrafter"/>
</dbReference>
<dbReference type="GO" id="GO:0005634">
    <property type="term" value="C:nucleus"/>
    <property type="evidence" value="ECO:0007669"/>
    <property type="project" value="UniProtKB-SubCell"/>
</dbReference>
<dbReference type="AlphaFoldDB" id="A0AAW0G7S3"/>
<feature type="compositionally biased region" description="Polar residues" evidence="6">
    <location>
        <begin position="281"/>
        <end position="298"/>
    </location>
</feature>
<comment type="caution">
    <text evidence="8">The sequence shown here is derived from an EMBL/GenBank/DDBJ whole genome shotgun (WGS) entry which is preliminary data.</text>
</comment>
<dbReference type="Pfam" id="PF00319">
    <property type="entry name" value="SRF-TF"/>
    <property type="match status" value="1"/>
</dbReference>
<keyword evidence="9" id="KW-1185">Reference proteome</keyword>
<dbReference type="SUPFAM" id="SSF55455">
    <property type="entry name" value="SRF-like"/>
    <property type="match status" value="1"/>
</dbReference>
<dbReference type="SMART" id="SM00432">
    <property type="entry name" value="MADS"/>
    <property type="match status" value="1"/>
</dbReference>
<feature type="region of interest" description="Disordered" evidence="6">
    <location>
        <begin position="346"/>
        <end position="512"/>
    </location>
</feature>
<dbReference type="PRINTS" id="PR00404">
    <property type="entry name" value="MADSDOMAIN"/>
</dbReference>
<evidence type="ECO:0000256" key="6">
    <source>
        <dbReference type="SAM" id="MobiDB-lite"/>
    </source>
</evidence>
<feature type="compositionally biased region" description="Polar residues" evidence="6">
    <location>
        <begin position="146"/>
        <end position="159"/>
    </location>
</feature>
<evidence type="ECO:0000313" key="8">
    <source>
        <dbReference type="EMBL" id="KAK7686334.1"/>
    </source>
</evidence>
<dbReference type="GO" id="GO:0000978">
    <property type="term" value="F:RNA polymerase II cis-regulatory region sequence-specific DNA binding"/>
    <property type="evidence" value="ECO:0007669"/>
    <property type="project" value="TreeGrafter"/>
</dbReference>
<dbReference type="GO" id="GO:0046983">
    <property type="term" value="F:protein dimerization activity"/>
    <property type="evidence" value="ECO:0007669"/>
    <property type="project" value="InterPro"/>
</dbReference>
<dbReference type="InterPro" id="IPR036879">
    <property type="entry name" value="TF_MADSbox_sf"/>
</dbReference>
<feature type="compositionally biased region" description="Polar residues" evidence="6">
    <location>
        <begin position="367"/>
        <end position="392"/>
    </location>
</feature>
<keyword evidence="4" id="KW-0804">Transcription</keyword>
<dbReference type="GO" id="GO:0045944">
    <property type="term" value="P:positive regulation of transcription by RNA polymerase II"/>
    <property type="evidence" value="ECO:0007669"/>
    <property type="project" value="TreeGrafter"/>
</dbReference>